<keyword evidence="6" id="KW-0676">Redox-active center</keyword>
<evidence type="ECO:0000256" key="5">
    <source>
        <dbReference type="ARBA" id="ARBA00023157"/>
    </source>
</evidence>
<keyword evidence="5" id="KW-1015">Disulfide bond</keyword>
<evidence type="ECO:0000313" key="9">
    <source>
        <dbReference type="EMBL" id="MBH0112155.1"/>
    </source>
</evidence>
<dbReference type="InterPro" id="IPR005746">
    <property type="entry name" value="Thioredoxin"/>
</dbReference>
<evidence type="ECO:0000256" key="2">
    <source>
        <dbReference type="ARBA" id="ARBA00022448"/>
    </source>
</evidence>
<dbReference type="NCBIfam" id="TIGR02098">
    <property type="entry name" value="MJ0042_CXXC"/>
    <property type="match status" value="1"/>
</dbReference>
<comment type="similarity">
    <text evidence="1">Belongs to the thioredoxin family.</text>
</comment>
<evidence type="ECO:0000256" key="3">
    <source>
        <dbReference type="ARBA" id="ARBA00022723"/>
    </source>
</evidence>
<dbReference type="SUPFAM" id="SSF52833">
    <property type="entry name" value="Thioredoxin-like"/>
    <property type="match status" value="1"/>
</dbReference>
<evidence type="ECO:0000256" key="1">
    <source>
        <dbReference type="ARBA" id="ARBA00008987"/>
    </source>
</evidence>
<dbReference type="PANTHER" id="PTHR45663">
    <property type="entry name" value="GEO12009P1"/>
    <property type="match status" value="1"/>
</dbReference>
<keyword evidence="4" id="KW-0249">Electron transport</keyword>
<gene>
    <name evidence="9" type="primary">trxC</name>
    <name evidence="9" type="ORF">I5E68_04200</name>
</gene>
<dbReference type="PRINTS" id="PR00421">
    <property type="entry name" value="THIOREDOXIN"/>
</dbReference>
<evidence type="ECO:0000256" key="6">
    <source>
        <dbReference type="ARBA" id="ARBA00023284"/>
    </source>
</evidence>
<evidence type="ECO:0000256" key="7">
    <source>
        <dbReference type="NCBIfam" id="TIGR01068"/>
    </source>
</evidence>
<accession>A0A931HA36</accession>
<sequence>MSQAESRIVVCPHCASSNRVPTAKLGAGGKCGRCGAALFTGSPLTLTGANFDAHALKGDLPLLVDFWASWCGPCRQMAPAFAAAAQTLEPTMRLGKLDTEAEQAIAGRYAIRSIPTMVLIHKGREIARQSGAMPPQAIVQWAQGAVMGMAR</sequence>
<dbReference type="EMBL" id="JADZGI010000001">
    <property type="protein sequence ID" value="MBH0112155.1"/>
    <property type="molecule type" value="Genomic_DNA"/>
</dbReference>
<evidence type="ECO:0000259" key="8">
    <source>
        <dbReference type="PROSITE" id="PS51352"/>
    </source>
</evidence>
<dbReference type="Pfam" id="PF21352">
    <property type="entry name" value="Zn_ribbon_Thio2"/>
    <property type="match status" value="1"/>
</dbReference>
<dbReference type="PROSITE" id="PS00194">
    <property type="entry name" value="THIOREDOXIN_1"/>
    <property type="match status" value="1"/>
</dbReference>
<protein>
    <recommendedName>
        <fullName evidence="7">Thioredoxin</fullName>
    </recommendedName>
</protein>
<dbReference type="NCBIfam" id="NF008229">
    <property type="entry name" value="PRK10996.1"/>
    <property type="match status" value="1"/>
</dbReference>
<dbReference type="InterPro" id="IPR049299">
    <property type="entry name" value="Thio2_N"/>
</dbReference>
<feature type="domain" description="Thioredoxin" evidence="8">
    <location>
        <begin position="42"/>
        <end position="147"/>
    </location>
</feature>
<dbReference type="AlphaFoldDB" id="A0A931HA36"/>
<dbReference type="InterPro" id="IPR036249">
    <property type="entry name" value="Thioredoxin-like_sf"/>
</dbReference>
<dbReference type="InterPro" id="IPR013766">
    <property type="entry name" value="Thioredoxin_domain"/>
</dbReference>
<organism evidence="9 10">
    <name type="scientific">Novosphingobium aureum</name>
    <dbReference type="NCBI Taxonomy" id="2792964"/>
    <lineage>
        <taxon>Bacteria</taxon>
        <taxon>Pseudomonadati</taxon>
        <taxon>Pseudomonadota</taxon>
        <taxon>Alphaproteobacteria</taxon>
        <taxon>Sphingomonadales</taxon>
        <taxon>Sphingomonadaceae</taxon>
        <taxon>Novosphingobium</taxon>
    </lineage>
</organism>
<dbReference type="Pfam" id="PF00085">
    <property type="entry name" value="Thioredoxin"/>
    <property type="match status" value="1"/>
</dbReference>
<dbReference type="GO" id="GO:0046872">
    <property type="term" value="F:metal ion binding"/>
    <property type="evidence" value="ECO:0007669"/>
    <property type="project" value="UniProtKB-KW"/>
</dbReference>
<dbReference type="PANTHER" id="PTHR45663:SF11">
    <property type="entry name" value="GEO12009P1"/>
    <property type="match status" value="1"/>
</dbReference>
<evidence type="ECO:0000256" key="4">
    <source>
        <dbReference type="ARBA" id="ARBA00022982"/>
    </source>
</evidence>
<evidence type="ECO:0000313" key="10">
    <source>
        <dbReference type="Proteomes" id="UP000617634"/>
    </source>
</evidence>
<dbReference type="GO" id="GO:0015035">
    <property type="term" value="F:protein-disulfide reductase activity"/>
    <property type="evidence" value="ECO:0007669"/>
    <property type="project" value="UniProtKB-UniRule"/>
</dbReference>
<proteinExistence type="inferred from homology"/>
<dbReference type="RefSeq" id="WP_197161035.1">
    <property type="nucleotide sequence ID" value="NZ_JADZGI010000001.1"/>
</dbReference>
<reference evidence="9" key="1">
    <citation type="submission" date="2020-11" db="EMBL/GenBank/DDBJ databases">
        <title>Novosphingobium aureum sp. nov., a marine bacterium isolated from sediment of a salt flat.</title>
        <authorList>
            <person name="Yoo Y."/>
            <person name="Kim J.-J."/>
        </authorList>
    </citation>
    <scope>NUCLEOTIDE SEQUENCE</scope>
    <source>
        <strain evidence="9">YJ-S2-02</strain>
    </source>
</reference>
<name>A0A931HA36_9SPHN</name>
<dbReference type="InterPro" id="IPR017937">
    <property type="entry name" value="Thioredoxin_CS"/>
</dbReference>
<dbReference type="NCBIfam" id="TIGR01068">
    <property type="entry name" value="thioredoxin"/>
    <property type="match status" value="1"/>
</dbReference>
<keyword evidence="2" id="KW-0813">Transport</keyword>
<keyword evidence="10" id="KW-1185">Reference proteome</keyword>
<dbReference type="Gene3D" id="2.30.30.380">
    <property type="entry name" value="Zn-finger domain of Sec23/24"/>
    <property type="match status" value="1"/>
</dbReference>
<keyword evidence="3" id="KW-0479">Metal-binding</keyword>
<dbReference type="PROSITE" id="PS51352">
    <property type="entry name" value="THIOREDOXIN_2"/>
    <property type="match status" value="1"/>
</dbReference>
<dbReference type="GO" id="GO:0005737">
    <property type="term" value="C:cytoplasm"/>
    <property type="evidence" value="ECO:0007669"/>
    <property type="project" value="TreeGrafter"/>
</dbReference>
<dbReference type="Proteomes" id="UP000617634">
    <property type="component" value="Unassembled WGS sequence"/>
</dbReference>
<dbReference type="CDD" id="cd02947">
    <property type="entry name" value="TRX_family"/>
    <property type="match status" value="1"/>
</dbReference>
<dbReference type="InterPro" id="IPR011723">
    <property type="entry name" value="Znf/thioredoxin_put"/>
</dbReference>
<comment type="caution">
    <text evidence="9">The sequence shown here is derived from an EMBL/GenBank/DDBJ whole genome shotgun (WGS) entry which is preliminary data.</text>
</comment>
<dbReference type="Gene3D" id="3.40.30.10">
    <property type="entry name" value="Glutaredoxin"/>
    <property type="match status" value="1"/>
</dbReference>